<keyword evidence="1" id="KW-0812">Transmembrane</keyword>
<dbReference type="PANTHER" id="PTHR41771:SF1">
    <property type="entry name" value="MEMBRANE PROTEIN"/>
    <property type="match status" value="1"/>
</dbReference>
<protein>
    <submittedName>
        <fullName evidence="2">YibE/F family protein</fullName>
    </submittedName>
</protein>
<dbReference type="AlphaFoldDB" id="A0A7T3RCM0"/>
<keyword evidence="1" id="KW-0472">Membrane</keyword>
<dbReference type="EMBL" id="CP064936">
    <property type="protein sequence ID" value="QQA00678.1"/>
    <property type="molecule type" value="Genomic_DNA"/>
</dbReference>
<sequence length="410" mass="44002">MKTISRHTVISLAVSALITVILIFIPTGFEGAVQFKDADKCRVKIESVDNSRIIDTGLIRSGQQVCSIKFLSGKFKGQHSEGWNMLGGSLSQDKLFSAGDVAQAVVHYSEEESSSGTVTEILSVNLIDHYRISGEITLAAVFAIFLLVFAGQTGARSIMSFVLTILVLWKILVPLNLKGADPILTGLLVTAILTFIILALVYGFDRRLVASCGGAMLGIGLSAILSVVCTKTFKIHGAIMPNSESLLYSGYQYLNLTHIFMASVCVGASGSIMDLSVDITSAVNEVVKKCPSISRFEAVKSGVAVARAAMGTMTTTLLLAYSGSCIALLMTFMAQGTPIYNILNNNQVAAEIINTIAGSFGLASTAPFTAFLSGMILAGKNRTKRSCLRTVFRRLHSVCLKHRIWNLHSR</sequence>
<feature type="transmembrane region" description="Helical" evidence="1">
    <location>
        <begin position="253"/>
        <end position="272"/>
    </location>
</feature>
<dbReference type="PANTHER" id="PTHR41771">
    <property type="entry name" value="MEMBRANE PROTEIN-RELATED"/>
    <property type="match status" value="1"/>
</dbReference>
<reference evidence="2 3" key="1">
    <citation type="submission" date="2020-11" db="EMBL/GenBank/DDBJ databases">
        <title>Treponema Peruensis nv. sp., first commensal Treponema isolated from human feces.</title>
        <authorList>
            <person name="Belkhou C."/>
            <person name="Raes J."/>
        </authorList>
    </citation>
    <scope>NUCLEOTIDE SEQUENCE [LARGE SCALE GENOMIC DNA]</scope>
    <source>
        <strain evidence="2 3">RCC2812</strain>
    </source>
</reference>
<proteinExistence type="predicted"/>
<feature type="transmembrane region" description="Helical" evidence="1">
    <location>
        <begin position="158"/>
        <end position="177"/>
    </location>
</feature>
<organism evidence="2 3">
    <name type="scientific">Treponema peruense</name>
    <dbReference type="NCBI Taxonomy" id="2787628"/>
    <lineage>
        <taxon>Bacteria</taxon>
        <taxon>Pseudomonadati</taxon>
        <taxon>Spirochaetota</taxon>
        <taxon>Spirochaetia</taxon>
        <taxon>Spirochaetales</taxon>
        <taxon>Treponemataceae</taxon>
        <taxon>Treponema</taxon>
    </lineage>
</organism>
<evidence type="ECO:0000313" key="3">
    <source>
        <dbReference type="Proteomes" id="UP000595224"/>
    </source>
</evidence>
<feature type="transmembrane region" description="Helical" evidence="1">
    <location>
        <begin position="214"/>
        <end position="233"/>
    </location>
</feature>
<dbReference type="RefSeq" id="WP_198442386.1">
    <property type="nucleotide sequence ID" value="NZ_CBCSHE010000008.1"/>
</dbReference>
<dbReference type="Proteomes" id="UP000595224">
    <property type="component" value="Chromosome"/>
</dbReference>
<feature type="transmembrane region" description="Helical" evidence="1">
    <location>
        <begin position="317"/>
        <end position="336"/>
    </location>
</feature>
<feature type="transmembrane region" description="Helical" evidence="1">
    <location>
        <begin position="356"/>
        <end position="379"/>
    </location>
</feature>
<dbReference type="Pfam" id="PF07907">
    <property type="entry name" value="YibE_F"/>
    <property type="match status" value="1"/>
</dbReference>
<evidence type="ECO:0000313" key="2">
    <source>
        <dbReference type="EMBL" id="QQA00678.1"/>
    </source>
</evidence>
<feature type="transmembrane region" description="Helical" evidence="1">
    <location>
        <begin position="183"/>
        <end position="202"/>
    </location>
</feature>
<accession>A0A7T3RCM0</accession>
<name>A0A7T3RCM0_9SPIR</name>
<evidence type="ECO:0000256" key="1">
    <source>
        <dbReference type="SAM" id="Phobius"/>
    </source>
</evidence>
<dbReference type="KEGG" id="tper:IWA51_10515"/>
<gene>
    <name evidence="2" type="ORF">IWA51_10515</name>
</gene>
<feature type="transmembrane region" description="Helical" evidence="1">
    <location>
        <begin position="132"/>
        <end position="151"/>
    </location>
</feature>
<feature type="transmembrane region" description="Helical" evidence="1">
    <location>
        <begin position="9"/>
        <end position="29"/>
    </location>
</feature>
<keyword evidence="3" id="KW-1185">Reference proteome</keyword>
<dbReference type="InterPro" id="IPR012507">
    <property type="entry name" value="YibE_F"/>
</dbReference>
<keyword evidence="1" id="KW-1133">Transmembrane helix</keyword>